<dbReference type="KEGG" id="cfem:HCR03_00105"/>
<evidence type="ECO:0000256" key="1">
    <source>
        <dbReference type="ARBA" id="ARBA00003681"/>
    </source>
</evidence>
<evidence type="ECO:0000313" key="11">
    <source>
        <dbReference type="EMBL" id="QNK40779.1"/>
    </source>
</evidence>
<dbReference type="AlphaFoldDB" id="A0A6N8HZQ7"/>
<dbReference type="Proteomes" id="UP000469440">
    <property type="component" value="Unassembled WGS sequence"/>
</dbReference>
<accession>A0A6N8HZQ7</accession>
<dbReference type="InterPro" id="IPR050399">
    <property type="entry name" value="HPr"/>
</dbReference>
<dbReference type="Gene3D" id="3.30.1340.10">
    <property type="entry name" value="HPr-like"/>
    <property type="match status" value="1"/>
</dbReference>
<dbReference type="PROSITE" id="PS51350">
    <property type="entry name" value="PTS_HPR_DOM"/>
    <property type="match status" value="1"/>
</dbReference>
<dbReference type="PANTHER" id="PTHR33705">
    <property type="entry name" value="PHOSPHOCARRIER PROTEIN HPR"/>
    <property type="match status" value="1"/>
</dbReference>
<dbReference type="Pfam" id="PF00381">
    <property type="entry name" value="PTS-HPr"/>
    <property type="match status" value="1"/>
</dbReference>
<dbReference type="PANTHER" id="PTHR33705:SF1">
    <property type="entry name" value="PHOSPHOCARRIER PROTEIN HPR"/>
    <property type="match status" value="1"/>
</dbReference>
<dbReference type="InterPro" id="IPR035895">
    <property type="entry name" value="HPr-like_sf"/>
</dbReference>
<dbReference type="PROSITE" id="PS00589">
    <property type="entry name" value="PTS_HPR_SER"/>
    <property type="match status" value="1"/>
</dbReference>
<dbReference type="InterPro" id="IPR000032">
    <property type="entry name" value="HPr-like"/>
</dbReference>
<evidence type="ECO:0000259" key="9">
    <source>
        <dbReference type="PROSITE" id="PS51350"/>
    </source>
</evidence>
<reference evidence="11 13" key="2">
    <citation type="submission" date="2020-08" db="EMBL/GenBank/DDBJ databases">
        <title>The isolate Caproiciproducens sp. 7D4C2 produces n-caproate at mildly acidic conditions from hexoses: genome and rBOX comparison with related strains and chain-elongating bacteria.</title>
        <authorList>
            <person name="Esquivel-Elizondo S."/>
            <person name="Bagci C."/>
            <person name="Temovska M."/>
            <person name="Jeon B.S."/>
            <person name="Bessarab I."/>
            <person name="Williams R.B.H."/>
            <person name="Huson D.H."/>
            <person name="Angenent L.T."/>
        </authorList>
    </citation>
    <scope>NUCLEOTIDE SEQUENCE [LARGE SCALE GENOMIC DNA]</scope>
    <source>
        <strain evidence="11 13">7D4C2</strain>
    </source>
</reference>
<keyword evidence="7" id="KW-0598">Phosphotransferase system</keyword>
<comment type="function">
    <text evidence="1">General (non sugar-specific) component of the phosphoenolpyruvate-dependent sugar phosphotransferase system (sugar PTS). This major carbohydrate active-transport system catalyzes the phosphorylation of incoming sugar substrates concomitantly with their translocation across the cell membrane. The phosphoryl group from phosphoenolpyruvate (PEP) is transferred to the phosphoryl carrier protein HPr by enzyme I. Phospho-HPr then transfers it to the PTS EIIA domain.</text>
</comment>
<accession>A0A7G8TAY8</accession>
<keyword evidence="4" id="KW-0813">Transport</keyword>
<dbReference type="GO" id="GO:0005737">
    <property type="term" value="C:cytoplasm"/>
    <property type="evidence" value="ECO:0007669"/>
    <property type="project" value="UniProtKB-SubCell"/>
</dbReference>
<sequence length="89" mass="9365">MYEKTTKIINPTGLHARPASDFVKAAGKYKSEITVSNLESGVSCSAKSIIMILTLGLANGNRVKISAEGEDERKAVEGLVALIDSGIGE</sequence>
<dbReference type="PROSITE" id="PS00369">
    <property type="entry name" value="PTS_HPR_HIS"/>
    <property type="match status" value="1"/>
</dbReference>
<dbReference type="NCBIfam" id="TIGR01003">
    <property type="entry name" value="PTS_HPr_family"/>
    <property type="match status" value="1"/>
</dbReference>
<evidence type="ECO:0000313" key="12">
    <source>
        <dbReference type="Proteomes" id="UP000469440"/>
    </source>
</evidence>
<organism evidence="10 12">
    <name type="scientific">Caproicibacter fermentans</name>
    <dbReference type="NCBI Taxonomy" id="2576756"/>
    <lineage>
        <taxon>Bacteria</taxon>
        <taxon>Bacillati</taxon>
        <taxon>Bacillota</taxon>
        <taxon>Clostridia</taxon>
        <taxon>Eubacteriales</taxon>
        <taxon>Acutalibacteraceae</taxon>
        <taxon>Caproicibacter</taxon>
    </lineage>
</organism>
<dbReference type="SUPFAM" id="SSF55594">
    <property type="entry name" value="HPr-like"/>
    <property type="match status" value="1"/>
</dbReference>
<name>A0A6N8HZQ7_9FIRM</name>
<evidence type="ECO:0000313" key="13">
    <source>
        <dbReference type="Proteomes" id="UP000515909"/>
    </source>
</evidence>
<keyword evidence="12" id="KW-1185">Reference proteome</keyword>
<keyword evidence="5" id="KW-0963">Cytoplasm</keyword>
<proteinExistence type="predicted"/>
<evidence type="ECO:0000256" key="5">
    <source>
        <dbReference type="ARBA" id="ARBA00022490"/>
    </source>
</evidence>
<dbReference type="RefSeq" id="WP_066649098.1">
    <property type="nucleotide sequence ID" value="NZ_CP060286.1"/>
</dbReference>
<evidence type="ECO:0000256" key="6">
    <source>
        <dbReference type="ARBA" id="ARBA00022597"/>
    </source>
</evidence>
<evidence type="ECO:0000256" key="3">
    <source>
        <dbReference type="ARBA" id="ARBA00020422"/>
    </source>
</evidence>
<dbReference type="GO" id="GO:0009401">
    <property type="term" value="P:phosphoenolpyruvate-dependent sugar phosphotransferase system"/>
    <property type="evidence" value="ECO:0007669"/>
    <property type="project" value="UniProtKB-KW"/>
</dbReference>
<dbReference type="InterPro" id="IPR002114">
    <property type="entry name" value="PTS_HPr_Ser_P_site"/>
</dbReference>
<reference evidence="10 12" key="1">
    <citation type="submission" date="2019-09" db="EMBL/GenBank/DDBJ databases">
        <title>Genome sequence of Clostridium sp. EA1.</title>
        <authorList>
            <person name="Poehlein A."/>
            <person name="Bengelsdorf F.R."/>
            <person name="Daniel R."/>
        </authorList>
    </citation>
    <scope>NUCLEOTIDE SEQUENCE [LARGE SCALE GENOMIC DNA]</scope>
    <source>
        <strain evidence="10 12">EA1</strain>
    </source>
</reference>
<evidence type="ECO:0000256" key="4">
    <source>
        <dbReference type="ARBA" id="ARBA00022448"/>
    </source>
</evidence>
<dbReference type="InterPro" id="IPR001020">
    <property type="entry name" value="PTS_HPr_His_P_site"/>
</dbReference>
<comment type="subcellular location">
    <subcellularLocation>
        <location evidence="2">Cytoplasm</location>
    </subcellularLocation>
</comment>
<evidence type="ECO:0000256" key="7">
    <source>
        <dbReference type="ARBA" id="ARBA00022683"/>
    </source>
</evidence>
<evidence type="ECO:0000256" key="2">
    <source>
        <dbReference type="ARBA" id="ARBA00004496"/>
    </source>
</evidence>
<dbReference type="PRINTS" id="PR00107">
    <property type="entry name" value="PHOSPHOCPHPR"/>
</dbReference>
<dbReference type="EMBL" id="VWXL01000047">
    <property type="protein sequence ID" value="MVB10803.1"/>
    <property type="molecule type" value="Genomic_DNA"/>
</dbReference>
<gene>
    <name evidence="10" type="primary">ptsH_7</name>
    <name evidence="10" type="ORF">CAFE_15010</name>
    <name evidence="11" type="ORF">HCR03_00105</name>
</gene>
<feature type="domain" description="HPr" evidence="9">
    <location>
        <begin position="1"/>
        <end position="89"/>
    </location>
</feature>
<dbReference type="Proteomes" id="UP000515909">
    <property type="component" value="Chromosome"/>
</dbReference>
<evidence type="ECO:0000256" key="8">
    <source>
        <dbReference type="ARBA" id="ARBA00033055"/>
    </source>
</evidence>
<protein>
    <recommendedName>
        <fullName evidence="3">Phosphocarrier protein HPr</fullName>
    </recommendedName>
    <alternativeName>
        <fullName evidence="8">Histidine-containing protein</fullName>
    </alternativeName>
</protein>
<dbReference type="OrthoDB" id="9809047at2"/>
<evidence type="ECO:0000313" key="10">
    <source>
        <dbReference type="EMBL" id="MVB10803.1"/>
    </source>
</evidence>
<keyword evidence="6" id="KW-0762">Sugar transport</keyword>
<dbReference type="EMBL" id="CP060286">
    <property type="protein sequence ID" value="QNK40779.1"/>
    <property type="molecule type" value="Genomic_DNA"/>
</dbReference>
<dbReference type="CDD" id="cd00367">
    <property type="entry name" value="PTS-HPr_like"/>
    <property type="match status" value="1"/>
</dbReference>